<dbReference type="InterPro" id="IPR043128">
    <property type="entry name" value="Rev_trsase/Diguanyl_cyclase"/>
</dbReference>
<dbReference type="Gene3D" id="3.30.70.270">
    <property type="match status" value="2"/>
</dbReference>
<dbReference type="InterPro" id="IPR043502">
    <property type="entry name" value="DNA/RNA_pol_sf"/>
</dbReference>
<name>A0ABQ5BRE4_9ASTR</name>
<dbReference type="PANTHER" id="PTHR24559">
    <property type="entry name" value="TRANSPOSON TY3-I GAG-POL POLYPROTEIN"/>
    <property type="match status" value="1"/>
</dbReference>
<dbReference type="InterPro" id="IPR001584">
    <property type="entry name" value="Integrase_cat-core"/>
</dbReference>
<keyword evidence="2" id="KW-0695">RNA-directed DNA polymerase</keyword>
<keyword evidence="3" id="KW-1185">Reference proteome</keyword>
<dbReference type="SUPFAM" id="SSF56672">
    <property type="entry name" value="DNA/RNA polymerases"/>
    <property type="match status" value="1"/>
</dbReference>
<proteinExistence type="predicted"/>
<dbReference type="SUPFAM" id="SSF53098">
    <property type="entry name" value="Ribonuclease H-like"/>
    <property type="match status" value="1"/>
</dbReference>
<keyword evidence="2" id="KW-0548">Nucleotidyltransferase</keyword>
<dbReference type="EMBL" id="BQNB010013466">
    <property type="protein sequence ID" value="GJT16336.1"/>
    <property type="molecule type" value="Genomic_DNA"/>
</dbReference>
<protein>
    <submittedName>
        <fullName evidence="2">Reverse transcriptase domain-containing protein</fullName>
    </submittedName>
</protein>
<dbReference type="GO" id="GO:0003964">
    <property type="term" value="F:RNA-directed DNA polymerase activity"/>
    <property type="evidence" value="ECO:0007669"/>
    <property type="project" value="UniProtKB-KW"/>
</dbReference>
<reference evidence="2" key="1">
    <citation type="journal article" date="2022" name="Int. J. Mol. Sci.">
        <title>Draft Genome of Tanacetum Coccineum: Genomic Comparison of Closely Related Tanacetum-Family Plants.</title>
        <authorList>
            <person name="Yamashiro T."/>
            <person name="Shiraishi A."/>
            <person name="Nakayama K."/>
            <person name="Satake H."/>
        </authorList>
    </citation>
    <scope>NUCLEOTIDE SEQUENCE</scope>
</reference>
<evidence type="ECO:0000259" key="1">
    <source>
        <dbReference type="PROSITE" id="PS50994"/>
    </source>
</evidence>
<dbReference type="InterPro" id="IPR012337">
    <property type="entry name" value="RNaseH-like_sf"/>
</dbReference>
<dbReference type="PANTHER" id="PTHR24559:SF427">
    <property type="entry name" value="RNA-DIRECTED DNA POLYMERASE"/>
    <property type="match status" value="1"/>
</dbReference>
<evidence type="ECO:0000313" key="3">
    <source>
        <dbReference type="Proteomes" id="UP001151760"/>
    </source>
</evidence>
<evidence type="ECO:0000313" key="2">
    <source>
        <dbReference type="EMBL" id="GJT16336.1"/>
    </source>
</evidence>
<sequence>MQKGFPIFLAHVTAKEVKDKSKKKRLEDVPIKKDGSFDVSLTIGELNKLTVKNRYPLPRIDDLFDQLQGSSVYSKIDLRSGYHQLRVREEDIPKTAFRTRYGHYEFQNKQEHEEHLKLILELLKKEELYAKFSKCEFWIPKVQFLGHVIDSQGILRRFIERCPKSWPSWNEQRFIAYCDVSKKCLGEVLMQREKTKARKPENIKNEDVGGMLLENAKDLEKVGAEKLEPRADGTLCFNGRSWLPCYVNLRTVIMHESYKSKYYFMWFGKNVPRYEEAILVAQYESRHRHLCYDTIWVIVDRLTKSAIFVPMRETDHMDKLARMYLKEVVTRHGIHVLIIYDRDPRFASNFWRSLQNALGTNLDISTAYHPQIDGQSEVDHSNSRGYAACLCDRSLEWLEKLKSWSELIPETTKKNRPIEAKDACRSCR</sequence>
<keyword evidence="2" id="KW-0808">Transferase</keyword>
<dbReference type="Proteomes" id="UP001151760">
    <property type="component" value="Unassembled WGS sequence"/>
</dbReference>
<gene>
    <name evidence="2" type="ORF">Tco_0875042</name>
</gene>
<dbReference type="CDD" id="cd01647">
    <property type="entry name" value="RT_LTR"/>
    <property type="match status" value="1"/>
</dbReference>
<accession>A0ABQ5BRE4</accession>
<organism evidence="2 3">
    <name type="scientific">Tanacetum coccineum</name>
    <dbReference type="NCBI Taxonomy" id="301880"/>
    <lineage>
        <taxon>Eukaryota</taxon>
        <taxon>Viridiplantae</taxon>
        <taxon>Streptophyta</taxon>
        <taxon>Embryophyta</taxon>
        <taxon>Tracheophyta</taxon>
        <taxon>Spermatophyta</taxon>
        <taxon>Magnoliopsida</taxon>
        <taxon>eudicotyledons</taxon>
        <taxon>Gunneridae</taxon>
        <taxon>Pentapetalae</taxon>
        <taxon>asterids</taxon>
        <taxon>campanulids</taxon>
        <taxon>Asterales</taxon>
        <taxon>Asteraceae</taxon>
        <taxon>Asteroideae</taxon>
        <taxon>Anthemideae</taxon>
        <taxon>Anthemidinae</taxon>
        <taxon>Tanacetum</taxon>
    </lineage>
</organism>
<dbReference type="Gene3D" id="3.10.10.10">
    <property type="entry name" value="HIV Type 1 Reverse Transcriptase, subunit A, domain 1"/>
    <property type="match status" value="1"/>
</dbReference>
<reference evidence="2" key="2">
    <citation type="submission" date="2022-01" db="EMBL/GenBank/DDBJ databases">
        <authorList>
            <person name="Yamashiro T."/>
            <person name="Shiraishi A."/>
            <person name="Satake H."/>
            <person name="Nakayama K."/>
        </authorList>
    </citation>
    <scope>NUCLEOTIDE SEQUENCE</scope>
</reference>
<dbReference type="PROSITE" id="PS50994">
    <property type="entry name" value="INTEGRASE"/>
    <property type="match status" value="1"/>
</dbReference>
<dbReference type="Gene3D" id="3.30.420.10">
    <property type="entry name" value="Ribonuclease H-like superfamily/Ribonuclease H"/>
    <property type="match status" value="1"/>
</dbReference>
<feature type="domain" description="Integrase catalytic" evidence="1">
    <location>
        <begin position="268"/>
        <end position="377"/>
    </location>
</feature>
<comment type="caution">
    <text evidence="2">The sequence shown here is derived from an EMBL/GenBank/DDBJ whole genome shotgun (WGS) entry which is preliminary data.</text>
</comment>
<dbReference type="InterPro" id="IPR053134">
    <property type="entry name" value="RNA-dir_DNA_polymerase"/>
</dbReference>
<dbReference type="InterPro" id="IPR036397">
    <property type="entry name" value="RNaseH_sf"/>
</dbReference>